<dbReference type="NCBIfam" id="TIGR00020">
    <property type="entry name" value="prfB"/>
    <property type="match status" value="1"/>
</dbReference>
<dbReference type="InterPro" id="IPR000352">
    <property type="entry name" value="Pep_chain_release_fac_I"/>
</dbReference>
<evidence type="ECO:0000313" key="9">
    <source>
        <dbReference type="Proteomes" id="UP000177027"/>
    </source>
</evidence>
<dbReference type="SUPFAM" id="SSF75620">
    <property type="entry name" value="Release factor"/>
    <property type="match status" value="1"/>
</dbReference>
<comment type="subcellular location">
    <subcellularLocation>
        <location evidence="4">Cytoplasm</location>
    </subcellularLocation>
</comment>
<evidence type="ECO:0000256" key="3">
    <source>
        <dbReference type="ARBA" id="ARBA00022917"/>
    </source>
</evidence>
<dbReference type="PANTHER" id="PTHR43116">
    <property type="entry name" value="PEPTIDE CHAIN RELEASE FACTOR 2"/>
    <property type="match status" value="1"/>
</dbReference>
<protein>
    <recommendedName>
        <fullName evidence="4 5">Peptide chain release factor 2</fullName>
        <shortName evidence="4">RF-2</shortName>
    </recommendedName>
</protein>
<evidence type="ECO:0000259" key="7">
    <source>
        <dbReference type="PROSITE" id="PS00745"/>
    </source>
</evidence>
<dbReference type="Pfam" id="PF03462">
    <property type="entry name" value="PCRF"/>
    <property type="match status" value="1"/>
</dbReference>
<dbReference type="InterPro" id="IPR045853">
    <property type="entry name" value="Pep_chain_release_fac_I_sf"/>
</dbReference>
<feature type="modified residue" description="N5-methylglutamine" evidence="4">
    <location>
        <position position="224"/>
    </location>
</feature>
<keyword evidence="2 4" id="KW-0488">Methylation</keyword>
<dbReference type="GO" id="GO:0016149">
    <property type="term" value="F:translation release factor activity, codon specific"/>
    <property type="evidence" value="ECO:0007669"/>
    <property type="project" value="UniProtKB-UniRule"/>
</dbReference>
<sequence length="340" mass="39694">MDEKKAELEHRFKNLKEKINISKLKDKLVELEKKTYEEGFWNEHEKASEISKEIVDLKDTIENVEMMELYLDENELNELEKLLNEYEIELYFSGDYDSRPVLLSIHAGQGGTEAMDWTSMLYRMYTRFCEKNNYKWEMIDIVEGEEAGIKSITLSIKGKRAYGYLKAEAGVHRLVRLSPFNANALRQTSFALVEVIPVIDDKEVPVNEDDLEWQFFRSGGHGGQNVNKVSTAVRLIHRPTGIVVTCQRERKQEQNREIALQMLRGKLWQKEEEEREKKLATFKGPKQASWGLQIRSYVLHPYKLVKDLRTSYEDKNPDAVLDGELKGFIESYLKMFSSYS</sequence>
<organism evidence="8 9">
    <name type="scientific">Candidatus Roizmanbacteria bacterium RIFCSPHIGHO2_02_FULL_40_9</name>
    <dbReference type="NCBI Taxonomy" id="1802042"/>
    <lineage>
        <taxon>Bacteria</taxon>
        <taxon>Candidatus Roizmaniibacteriota</taxon>
    </lineage>
</organism>
<comment type="function">
    <text evidence="4">Peptide chain release factor 2 directs the termination of translation in response to the peptide chain termination codons UGA and UAA.</text>
</comment>
<dbReference type="AlphaFoldDB" id="A0A1F7HE73"/>
<name>A0A1F7HE73_9BACT</name>
<keyword evidence="4" id="KW-0963">Cytoplasm</keyword>
<reference evidence="8 9" key="1">
    <citation type="journal article" date="2016" name="Nat. Commun.">
        <title>Thousands of microbial genomes shed light on interconnected biogeochemical processes in an aquifer system.</title>
        <authorList>
            <person name="Anantharaman K."/>
            <person name="Brown C.T."/>
            <person name="Hug L.A."/>
            <person name="Sharon I."/>
            <person name="Castelle C.J."/>
            <person name="Probst A.J."/>
            <person name="Thomas B.C."/>
            <person name="Singh A."/>
            <person name="Wilkins M.J."/>
            <person name="Karaoz U."/>
            <person name="Brodie E.L."/>
            <person name="Williams K.H."/>
            <person name="Hubbard S.S."/>
            <person name="Banfield J.F."/>
        </authorList>
    </citation>
    <scope>NUCLEOTIDE SEQUENCE [LARGE SCALE GENOMIC DNA]</scope>
</reference>
<dbReference type="SMART" id="SM00937">
    <property type="entry name" value="PCRF"/>
    <property type="match status" value="1"/>
</dbReference>
<comment type="PTM">
    <text evidence="4">Methylated by PrmC. Methylation increases the termination efficiency of RF2.</text>
</comment>
<evidence type="ECO:0000256" key="2">
    <source>
        <dbReference type="ARBA" id="ARBA00022481"/>
    </source>
</evidence>
<dbReference type="Gene3D" id="1.20.58.410">
    <property type="entry name" value="Release factor"/>
    <property type="match status" value="1"/>
</dbReference>
<evidence type="ECO:0000256" key="1">
    <source>
        <dbReference type="ARBA" id="ARBA00010835"/>
    </source>
</evidence>
<dbReference type="HAMAP" id="MF_00094">
    <property type="entry name" value="Rel_fac_2"/>
    <property type="match status" value="1"/>
</dbReference>
<dbReference type="InterPro" id="IPR005139">
    <property type="entry name" value="PCRF"/>
</dbReference>
<dbReference type="InterPro" id="IPR004374">
    <property type="entry name" value="PrfB"/>
</dbReference>
<dbReference type="Proteomes" id="UP000177027">
    <property type="component" value="Unassembled WGS sequence"/>
</dbReference>
<comment type="similarity">
    <text evidence="1 4">Belongs to the prokaryotic/mitochondrial release factor family.</text>
</comment>
<dbReference type="GO" id="GO:0005737">
    <property type="term" value="C:cytoplasm"/>
    <property type="evidence" value="ECO:0007669"/>
    <property type="project" value="UniProtKB-SubCell"/>
</dbReference>
<evidence type="ECO:0000256" key="5">
    <source>
        <dbReference type="NCBIfam" id="TIGR00020"/>
    </source>
</evidence>
<evidence type="ECO:0000256" key="6">
    <source>
        <dbReference type="SAM" id="Coils"/>
    </source>
</evidence>
<comment type="caution">
    <text evidence="8">The sequence shown here is derived from an EMBL/GenBank/DDBJ whole genome shotgun (WGS) entry which is preliminary data.</text>
</comment>
<dbReference type="Gene3D" id="3.30.70.1660">
    <property type="match status" value="1"/>
</dbReference>
<accession>A0A1F7HE73</accession>
<proteinExistence type="inferred from homology"/>
<gene>
    <name evidence="4" type="primary">prfB</name>
    <name evidence="8" type="ORF">A3D06_01070</name>
</gene>
<evidence type="ECO:0000256" key="4">
    <source>
        <dbReference type="HAMAP-Rule" id="MF_00094"/>
    </source>
</evidence>
<keyword evidence="3 4" id="KW-0648">Protein biosynthesis</keyword>
<evidence type="ECO:0000313" key="8">
    <source>
        <dbReference type="EMBL" id="OGK29196.1"/>
    </source>
</evidence>
<feature type="coiled-coil region" evidence="6">
    <location>
        <begin position="5"/>
        <end position="89"/>
    </location>
</feature>
<feature type="domain" description="Prokaryotic-type class I peptide chain release factors" evidence="7">
    <location>
        <begin position="217"/>
        <end position="233"/>
    </location>
</feature>
<dbReference type="PROSITE" id="PS00745">
    <property type="entry name" value="RF_PROK_I"/>
    <property type="match status" value="1"/>
</dbReference>
<dbReference type="EMBL" id="MFZS01000014">
    <property type="protein sequence ID" value="OGK29196.1"/>
    <property type="molecule type" value="Genomic_DNA"/>
</dbReference>
<dbReference type="Gene3D" id="3.30.160.20">
    <property type="match status" value="1"/>
</dbReference>
<dbReference type="Pfam" id="PF00472">
    <property type="entry name" value="RF-1"/>
    <property type="match status" value="1"/>
</dbReference>
<dbReference type="PANTHER" id="PTHR43116:SF3">
    <property type="entry name" value="CLASS I PEPTIDE CHAIN RELEASE FACTOR"/>
    <property type="match status" value="1"/>
</dbReference>
<keyword evidence="6" id="KW-0175">Coiled coil</keyword>